<gene>
    <name evidence="5" type="ORF">LSH36_491g05024</name>
</gene>
<dbReference type="InterPro" id="IPR001611">
    <property type="entry name" value="Leu-rich_rpt"/>
</dbReference>
<dbReference type="InterPro" id="IPR032675">
    <property type="entry name" value="LRR_dom_sf"/>
</dbReference>
<evidence type="ECO:0000256" key="1">
    <source>
        <dbReference type="ARBA" id="ARBA00022614"/>
    </source>
</evidence>
<evidence type="ECO:0000256" key="4">
    <source>
        <dbReference type="SAM" id="SignalP"/>
    </source>
</evidence>
<evidence type="ECO:0000313" key="6">
    <source>
        <dbReference type="Proteomes" id="UP001208570"/>
    </source>
</evidence>
<name>A0AAD9J9G2_9ANNE</name>
<keyword evidence="2 4" id="KW-0732">Signal</keyword>
<dbReference type="Proteomes" id="UP001208570">
    <property type="component" value="Unassembled WGS sequence"/>
</dbReference>
<dbReference type="AlphaFoldDB" id="A0AAD9J9G2"/>
<reference evidence="5" key="1">
    <citation type="journal article" date="2023" name="Mol. Biol. Evol.">
        <title>Third-Generation Sequencing Reveals the Adaptive Role of the Epigenome in Three Deep-Sea Polychaetes.</title>
        <authorList>
            <person name="Perez M."/>
            <person name="Aroh O."/>
            <person name="Sun Y."/>
            <person name="Lan Y."/>
            <person name="Juniper S.K."/>
            <person name="Young C.R."/>
            <person name="Angers B."/>
            <person name="Qian P.Y."/>
        </authorList>
    </citation>
    <scope>NUCLEOTIDE SEQUENCE</scope>
    <source>
        <strain evidence="5">P08H-3</strain>
    </source>
</reference>
<comment type="caution">
    <text evidence="5">The sequence shown here is derived from an EMBL/GenBank/DDBJ whole genome shotgun (WGS) entry which is preliminary data.</text>
</comment>
<dbReference type="InterPro" id="IPR003591">
    <property type="entry name" value="Leu-rich_rpt_typical-subtyp"/>
</dbReference>
<evidence type="ECO:0000313" key="5">
    <source>
        <dbReference type="EMBL" id="KAK2148588.1"/>
    </source>
</evidence>
<protein>
    <submittedName>
        <fullName evidence="5">Uncharacterized protein</fullName>
    </submittedName>
</protein>
<keyword evidence="6" id="KW-1185">Reference proteome</keyword>
<feature type="chain" id="PRO_5042109180" evidence="4">
    <location>
        <begin position="29"/>
        <end position="472"/>
    </location>
</feature>
<keyword evidence="3" id="KW-0677">Repeat</keyword>
<keyword evidence="1" id="KW-0433">Leucine-rich repeat</keyword>
<dbReference type="PANTHER" id="PTHR24369">
    <property type="entry name" value="ANTIGEN BSP, PUTATIVE-RELATED"/>
    <property type="match status" value="1"/>
</dbReference>
<dbReference type="InterPro" id="IPR050541">
    <property type="entry name" value="LRR_TM_domain-containing"/>
</dbReference>
<dbReference type="Gene3D" id="3.80.10.10">
    <property type="entry name" value="Ribonuclease Inhibitor"/>
    <property type="match status" value="2"/>
</dbReference>
<dbReference type="Pfam" id="PF13855">
    <property type="entry name" value="LRR_8"/>
    <property type="match status" value="3"/>
</dbReference>
<dbReference type="EMBL" id="JAODUP010000491">
    <property type="protein sequence ID" value="KAK2148588.1"/>
    <property type="molecule type" value="Genomic_DNA"/>
</dbReference>
<accession>A0AAD9J9G2</accession>
<dbReference type="SMART" id="SM00369">
    <property type="entry name" value="LRR_TYP"/>
    <property type="match status" value="8"/>
</dbReference>
<evidence type="ECO:0000256" key="2">
    <source>
        <dbReference type="ARBA" id="ARBA00022729"/>
    </source>
</evidence>
<dbReference type="PANTHER" id="PTHR24369:SF210">
    <property type="entry name" value="CHAOPTIN-RELATED"/>
    <property type="match status" value="1"/>
</dbReference>
<organism evidence="5 6">
    <name type="scientific">Paralvinella palmiformis</name>
    <dbReference type="NCBI Taxonomy" id="53620"/>
    <lineage>
        <taxon>Eukaryota</taxon>
        <taxon>Metazoa</taxon>
        <taxon>Spiralia</taxon>
        <taxon>Lophotrochozoa</taxon>
        <taxon>Annelida</taxon>
        <taxon>Polychaeta</taxon>
        <taxon>Sedentaria</taxon>
        <taxon>Canalipalpata</taxon>
        <taxon>Terebellida</taxon>
        <taxon>Terebelliformia</taxon>
        <taxon>Alvinellidae</taxon>
        <taxon>Paralvinella</taxon>
    </lineage>
</organism>
<dbReference type="PROSITE" id="PS51450">
    <property type="entry name" value="LRR"/>
    <property type="match status" value="2"/>
</dbReference>
<dbReference type="GO" id="GO:0005886">
    <property type="term" value="C:plasma membrane"/>
    <property type="evidence" value="ECO:0007669"/>
    <property type="project" value="TreeGrafter"/>
</dbReference>
<sequence>METRRDRNCTTMLLLALVFSTLLRSALCFLWFSECDVIPAPGCTCIGSEGYYHVICNDLDLVDVPQLMELTRIELLDFSANKFTALGDNCFGNGIVTEFILTDNRYQGLNFDDCTLHLIQKLSITHLKLSNDWLPSVPSAIRNMKYLLTLDLSANRIKYIETKYFSRLESLRRLELKGNPIQTVGLVFLSLPGLRELSLTIDRRLIRDVADLYGIIGEFNMAVIKILVTKLTLEDFPIGSANFLRHFSHLESLRLSRCSLEDKAIQTKGKSILRASKDGLQYVDLSDNRLSSFPRRLLYQTGRLVHLDLSSNLIEEINYSCSSHPELRYLDLSKNRIQFLRIGIDERAKLAYLDLSDNQILTIEQDAFKHAHHLEHLDLSGNLLGYLSRASFPDEFPPSLTLHIRKNPLKCDVGCNLQWLVWRIGRQFDTGSGPFSWYDVHNAVCTDALGRHLWLLSMYQSGFKFYPGCDLK</sequence>
<evidence type="ECO:0000256" key="3">
    <source>
        <dbReference type="ARBA" id="ARBA00022737"/>
    </source>
</evidence>
<feature type="signal peptide" evidence="4">
    <location>
        <begin position="1"/>
        <end position="28"/>
    </location>
</feature>
<proteinExistence type="predicted"/>
<dbReference type="SUPFAM" id="SSF52058">
    <property type="entry name" value="L domain-like"/>
    <property type="match status" value="1"/>
</dbReference>